<keyword evidence="5" id="KW-1185">Reference proteome</keyword>
<protein>
    <recommendedName>
        <fullName evidence="2">hydroxymethylpyrimidine kinase</fullName>
        <ecNumber evidence="2">2.7.1.49</ecNumber>
    </recommendedName>
</protein>
<keyword evidence="4" id="KW-0418">Kinase</keyword>
<dbReference type="PANTHER" id="PTHR20858">
    <property type="entry name" value="PHOSPHOMETHYLPYRIMIDINE KINASE"/>
    <property type="match status" value="1"/>
</dbReference>
<keyword evidence="4" id="KW-0808">Transferase</keyword>
<gene>
    <name evidence="4" type="ORF">AXE80_12280</name>
</gene>
<name>A0A1B1Y8B2_9FLAO</name>
<dbReference type="PANTHER" id="PTHR20858:SF17">
    <property type="entry name" value="HYDROXYMETHYLPYRIMIDINE_PHOSPHOMETHYLPYRIMIDINE KINASE THI20-RELATED"/>
    <property type="match status" value="1"/>
</dbReference>
<dbReference type="InterPro" id="IPR029056">
    <property type="entry name" value="Ribokinase-like"/>
</dbReference>
<dbReference type="InterPro" id="IPR004399">
    <property type="entry name" value="HMP/HMP-P_kinase_dom"/>
</dbReference>
<sequence>MDRIDNYTLPTANCKYILTIAGHDPSGGAGLTSDIKTFEAHGFYGLSVCTAITVQNDIDFKECIWTEPKVILSQIETLFERFKIDIVKIGIIQSWQTLLDILLQLKHLNPEIKIVLDPIIKATTGFDFHTDENQDLLNKIWEQCYIITPNYNEIQLLYPEKDIEETTEHIASKTNIYLKGGHRKDKKGWDELYHSGIVMVNIPPNATKVSEKHGSGCVLSSALACSIGLEQELEDACKAAKHYTERFLNSNDSLLGTHKRMENTEVSN</sequence>
<dbReference type="CDD" id="cd01169">
    <property type="entry name" value="HMPP_kinase"/>
    <property type="match status" value="1"/>
</dbReference>
<organism evidence="4 5">
    <name type="scientific">Wenyingzhuangia fucanilytica</name>
    <dbReference type="NCBI Taxonomy" id="1790137"/>
    <lineage>
        <taxon>Bacteria</taxon>
        <taxon>Pseudomonadati</taxon>
        <taxon>Bacteroidota</taxon>
        <taxon>Flavobacteriia</taxon>
        <taxon>Flavobacteriales</taxon>
        <taxon>Flavobacteriaceae</taxon>
        <taxon>Wenyingzhuangia</taxon>
    </lineage>
</organism>
<dbReference type="Gene3D" id="3.40.1190.20">
    <property type="match status" value="1"/>
</dbReference>
<evidence type="ECO:0000313" key="4">
    <source>
        <dbReference type="EMBL" id="ANW97011.1"/>
    </source>
</evidence>
<dbReference type="STRING" id="1790137.AXE80_12280"/>
<dbReference type="GO" id="GO:0005829">
    <property type="term" value="C:cytosol"/>
    <property type="evidence" value="ECO:0007669"/>
    <property type="project" value="TreeGrafter"/>
</dbReference>
<dbReference type="Pfam" id="PF08543">
    <property type="entry name" value="Phos_pyr_kin"/>
    <property type="match status" value="1"/>
</dbReference>
<accession>A0A1B1Y8B2</accession>
<evidence type="ECO:0000313" key="5">
    <source>
        <dbReference type="Proteomes" id="UP000092967"/>
    </source>
</evidence>
<comment type="pathway">
    <text evidence="1">Cofactor biosynthesis; thiamine diphosphate biosynthesis.</text>
</comment>
<dbReference type="EC" id="2.7.1.49" evidence="2"/>
<dbReference type="KEGG" id="wfu:AXE80_12280"/>
<dbReference type="GO" id="GO:0009228">
    <property type="term" value="P:thiamine biosynthetic process"/>
    <property type="evidence" value="ECO:0007669"/>
    <property type="project" value="InterPro"/>
</dbReference>
<dbReference type="GO" id="GO:0008972">
    <property type="term" value="F:phosphomethylpyrimidine kinase activity"/>
    <property type="evidence" value="ECO:0007669"/>
    <property type="project" value="InterPro"/>
</dbReference>
<dbReference type="Proteomes" id="UP000092967">
    <property type="component" value="Chromosome"/>
</dbReference>
<evidence type="ECO:0000256" key="1">
    <source>
        <dbReference type="ARBA" id="ARBA00004948"/>
    </source>
</evidence>
<dbReference type="InterPro" id="IPR013749">
    <property type="entry name" value="PM/HMP-P_kinase-1"/>
</dbReference>
<evidence type="ECO:0000259" key="3">
    <source>
        <dbReference type="Pfam" id="PF08543"/>
    </source>
</evidence>
<dbReference type="RefSeq" id="WP_068827766.1">
    <property type="nucleotide sequence ID" value="NZ_CP014224.1"/>
</dbReference>
<feature type="domain" description="Pyridoxamine kinase/Phosphomethylpyrimidine kinase" evidence="3">
    <location>
        <begin position="24"/>
        <end position="251"/>
    </location>
</feature>
<evidence type="ECO:0000256" key="2">
    <source>
        <dbReference type="ARBA" id="ARBA00012135"/>
    </source>
</evidence>
<dbReference type="EMBL" id="CP014224">
    <property type="protein sequence ID" value="ANW97011.1"/>
    <property type="molecule type" value="Genomic_DNA"/>
</dbReference>
<proteinExistence type="predicted"/>
<dbReference type="SUPFAM" id="SSF53613">
    <property type="entry name" value="Ribokinase-like"/>
    <property type="match status" value="1"/>
</dbReference>
<dbReference type="GO" id="GO:0008902">
    <property type="term" value="F:hydroxymethylpyrimidine kinase activity"/>
    <property type="evidence" value="ECO:0007669"/>
    <property type="project" value="UniProtKB-EC"/>
</dbReference>
<dbReference type="AlphaFoldDB" id="A0A1B1Y8B2"/>
<reference evidence="4 5" key="1">
    <citation type="submission" date="2016-02" db="EMBL/GenBank/DDBJ databases">
        <authorList>
            <person name="Wen L."/>
            <person name="He K."/>
            <person name="Yang H."/>
        </authorList>
    </citation>
    <scope>NUCLEOTIDE SEQUENCE [LARGE SCALE GENOMIC DNA]</scope>
    <source>
        <strain evidence="4 5">CZ1127</strain>
    </source>
</reference>